<organism evidence="1 2">
    <name type="scientific">Escherichia phage SUSP2</name>
    <dbReference type="NCBI Taxonomy" id="1718669"/>
    <lineage>
        <taxon>Viruses</taxon>
        <taxon>Duplodnaviria</taxon>
        <taxon>Heunggongvirae</taxon>
        <taxon>Uroviricota</taxon>
        <taxon>Caudoviricetes</taxon>
        <taxon>Andersonviridae</taxon>
        <taxon>Ounavirinae</taxon>
        <taxon>Mooglevirus</taxon>
        <taxon>Mooglevirus susp2</taxon>
        <taxon>Suspvirus SUSP2</taxon>
    </lineage>
</organism>
<dbReference type="GeneID" id="26637552"/>
<evidence type="ECO:0000313" key="2">
    <source>
        <dbReference type="Proteomes" id="UP000202045"/>
    </source>
</evidence>
<protein>
    <recommendedName>
        <fullName evidence="3">DUF4189 domain-containing protein</fullName>
    </recommendedName>
</protein>
<accession>A0A0N7GFN1</accession>
<evidence type="ECO:0000313" key="1">
    <source>
        <dbReference type="EMBL" id="ALH47130.1"/>
    </source>
</evidence>
<dbReference type="OrthoDB" id="20107at10239"/>
<dbReference type="KEGG" id="vg:26637552"/>
<sequence length="78" mass="8834">MLTTIYLMLAVCSGADNCHYGALESFEGTKQNAVEACNIARQDYPKSSKMGCYVLQGEDENAEYYENVNEDEFLEIYK</sequence>
<dbReference type="RefSeq" id="YP_009211005.1">
    <property type="nucleotide sequence ID" value="NC_028935.2"/>
</dbReference>
<keyword evidence="2" id="KW-1185">Reference proteome</keyword>
<evidence type="ECO:0008006" key="3">
    <source>
        <dbReference type="Google" id="ProtNLM"/>
    </source>
</evidence>
<reference evidence="1 2" key="1">
    <citation type="journal article" date="2017" name="MBio">
        <title>Novel 'Superspreader' Bacteriophages Promote Horizontal Gene Transfer by Transformation.</title>
        <authorList>
            <person name="Keen E.C."/>
            <person name="Bliskovsky V.V."/>
            <person name="Malagon F."/>
            <person name="Baker J.D."/>
            <person name="Prince J.S."/>
            <person name="Klaus J.S."/>
            <person name="Adhya S.L."/>
        </authorList>
    </citation>
    <scope>NUCLEOTIDE SEQUENCE [LARGE SCALE GENOMIC DNA]</scope>
</reference>
<dbReference type="Proteomes" id="UP000202045">
    <property type="component" value="Segment"/>
</dbReference>
<proteinExistence type="predicted"/>
<dbReference type="EMBL" id="KT454806">
    <property type="protein sequence ID" value="ALH47130.1"/>
    <property type="molecule type" value="Genomic_DNA"/>
</dbReference>
<name>A0A0N7GFN1_9CAUD</name>